<protein>
    <submittedName>
        <fullName evidence="1">Uncharacterized protein</fullName>
    </submittedName>
</protein>
<organism evidence="1 2">
    <name type="scientific">Chitinophaga filiformis</name>
    <name type="common">Myxococcus filiformis</name>
    <name type="synonym">Flexibacter filiformis</name>
    <dbReference type="NCBI Taxonomy" id="104663"/>
    <lineage>
        <taxon>Bacteria</taxon>
        <taxon>Pseudomonadati</taxon>
        <taxon>Bacteroidota</taxon>
        <taxon>Chitinophagia</taxon>
        <taxon>Chitinophagales</taxon>
        <taxon>Chitinophagaceae</taxon>
        <taxon>Chitinophaga</taxon>
    </lineage>
</organism>
<sequence>MHQQLHYTYSSRQSAIIVPENWERSDRGFSSDEVISAYEIGKETGKNVQQHLSQKLIYEQFTSNLALATKIAEEYSTFFTDLRTVPHIRLRINSFSSFDLAFVLDEGFYNSSYLEAAYDAAYDVRQSHASDVFSVYIYLFPKTKGFEISEMEADGFNIFYEPKTKKPTHSSCSAQ</sequence>
<accession>A0ABY4HWQ7</accession>
<reference evidence="1 2" key="1">
    <citation type="submission" date="2022-04" db="EMBL/GenBank/DDBJ databases">
        <title>The arsenic-methylating capacity of Chitinophaga filiformis YT5 during chitin decomposition.</title>
        <authorList>
            <person name="Chen G."/>
            <person name="Liang Y."/>
        </authorList>
    </citation>
    <scope>NUCLEOTIDE SEQUENCE [LARGE SCALE GENOMIC DNA]</scope>
    <source>
        <strain evidence="1 2">YT5</strain>
    </source>
</reference>
<dbReference type="RefSeq" id="WP_247810610.1">
    <property type="nucleotide sequence ID" value="NZ_CP095855.1"/>
</dbReference>
<name>A0ABY4HWQ7_CHIFI</name>
<dbReference type="EMBL" id="CP095855">
    <property type="protein sequence ID" value="UPK68239.1"/>
    <property type="molecule type" value="Genomic_DNA"/>
</dbReference>
<proteinExistence type="predicted"/>
<dbReference type="Proteomes" id="UP000830198">
    <property type="component" value="Chromosome"/>
</dbReference>
<evidence type="ECO:0000313" key="1">
    <source>
        <dbReference type="EMBL" id="UPK68239.1"/>
    </source>
</evidence>
<evidence type="ECO:0000313" key="2">
    <source>
        <dbReference type="Proteomes" id="UP000830198"/>
    </source>
</evidence>
<keyword evidence="2" id="KW-1185">Reference proteome</keyword>
<gene>
    <name evidence="1" type="ORF">MYF79_25105</name>
</gene>